<organism evidence="2 3">
    <name type="scientific">Folsomia candida</name>
    <name type="common">Springtail</name>
    <dbReference type="NCBI Taxonomy" id="158441"/>
    <lineage>
        <taxon>Eukaryota</taxon>
        <taxon>Metazoa</taxon>
        <taxon>Ecdysozoa</taxon>
        <taxon>Arthropoda</taxon>
        <taxon>Hexapoda</taxon>
        <taxon>Collembola</taxon>
        <taxon>Entomobryomorpha</taxon>
        <taxon>Isotomoidea</taxon>
        <taxon>Isotomidae</taxon>
        <taxon>Proisotominae</taxon>
        <taxon>Folsomia</taxon>
    </lineage>
</organism>
<protein>
    <submittedName>
        <fullName evidence="2">Uncharacterized protein</fullName>
    </submittedName>
</protein>
<feature type="transmembrane region" description="Helical" evidence="1">
    <location>
        <begin position="600"/>
        <end position="618"/>
    </location>
</feature>
<dbReference type="AlphaFoldDB" id="A0A226CY10"/>
<keyword evidence="1" id="KW-0812">Transmembrane</keyword>
<dbReference type="EMBL" id="LNIX01000058">
    <property type="protein sequence ID" value="OXA37367.1"/>
    <property type="molecule type" value="Genomic_DNA"/>
</dbReference>
<accession>A0A226CY10</accession>
<evidence type="ECO:0000313" key="3">
    <source>
        <dbReference type="Proteomes" id="UP000198287"/>
    </source>
</evidence>
<evidence type="ECO:0000313" key="2">
    <source>
        <dbReference type="EMBL" id="OXA37367.1"/>
    </source>
</evidence>
<keyword evidence="1" id="KW-0472">Membrane</keyword>
<comment type="caution">
    <text evidence="2">The sequence shown here is derived from an EMBL/GenBank/DDBJ whole genome shotgun (WGS) entry which is preliminary data.</text>
</comment>
<dbReference type="OrthoDB" id="8298634at2759"/>
<gene>
    <name evidence="2" type="ORF">Fcan01_27858</name>
</gene>
<keyword evidence="1" id="KW-1133">Transmembrane helix</keyword>
<name>A0A226CY10_FOLCA</name>
<reference evidence="2 3" key="1">
    <citation type="submission" date="2015-12" db="EMBL/GenBank/DDBJ databases">
        <title>The genome of Folsomia candida.</title>
        <authorList>
            <person name="Faddeeva A."/>
            <person name="Derks M.F."/>
            <person name="Anvar Y."/>
            <person name="Smit S."/>
            <person name="Van Straalen N."/>
            <person name="Roelofs D."/>
        </authorList>
    </citation>
    <scope>NUCLEOTIDE SEQUENCE [LARGE SCALE GENOMIC DNA]</scope>
    <source>
        <strain evidence="2 3">VU population</strain>
        <tissue evidence="2">Whole body</tissue>
    </source>
</reference>
<keyword evidence="3" id="KW-1185">Reference proteome</keyword>
<proteinExistence type="predicted"/>
<sequence length="647" mass="73675">MNHKVFDGCVINILSDYKKDYFPGDFRTGISFVLDKLNGTWHRFRNYRDTSRLSWLWMSAQRSSPCIIFLLDNYALQWYPHLIYALYGLAHSNLDPHFILLYSRFPGSHLLPTLRSHSYYVSSTILLWYQFHKTFFRICLSVRDPIPLTMDHQSSRDSLRLIPPMEKSFGWISHVGGSPPSAGREELLSCSTRYWGLATRFSTCTAYVLSTHYNYSLTMQYKGERSFAHASVAEWIGKAFYKGRFPARSVRKMQLLNYATHYLEFTLVLYTGQGGSLDFVKLLEPLDTWIWVGLGIGFLLMFVCILGFSEKREGIGGALFKVFSVMLDQSQHSPEGGKVVLDKVTILITTWTVTLSIISTCYKGDLLSYFVMETPPSTPDTLEALDRSGIMVTTNSWYKAYVGKLFNVMVLSTLKEDILPDLADGEDPLAEFYTRLNSSMILLTGEVGPVVANISRNKPGSTDRGLVQIPATFAALDDETGSKRMKFLISRNTDYVIQEKKIVGRINSLSRRVPWYMNNVEYAGMIKNGLARLWESGIYSNWLRNMDVHRTIEVLKANDKLENSRGLNYYGILVMSGKDLIAENQFSAHFAPVKVHNLKICFIVFGVGVGVGLLYWLGEGRKIVGRRIIEGCEAVYLLLQNTWRRAL</sequence>
<evidence type="ECO:0000256" key="1">
    <source>
        <dbReference type="SAM" id="Phobius"/>
    </source>
</evidence>
<dbReference type="Proteomes" id="UP000198287">
    <property type="component" value="Unassembled WGS sequence"/>
</dbReference>
<feature type="transmembrane region" description="Helical" evidence="1">
    <location>
        <begin position="289"/>
        <end position="308"/>
    </location>
</feature>